<proteinExistence type="predicted"/>
<gene>
    <name evidence="1" type="ORF">DARMORV10_A07P11120.1</name>
</gene>
<reference evidence="1" key="1">
    <citation type="submission" date="2021-01" db="EMBL/GenBank/DDBJ databases">
        <authorList>
            <consortium name="Genoscope - CEA"/>
            <person name="William W."/>
        </authorList>
    </citation>
    <scope>NUCLEOTIDE SEQUENCE</scope>
</reference>
<dbReference type="Proteomes" id="UP001295469">
    <property type="component" value="Chromosome A07"/>
</dbReference>
<evidence type="ECO:0000313" key="1">
    <source>
        <dbReference type="EMBL" id="CAF2160214.1"/>
    </source>
</evidence>
<accession>A0A816YIZ0</accession>
<protein>
    <submittedName>
        <fullName evidence="1">(rape) hypothetical protein</fullName>
    </submittedName>
</protein>
<organism evidence="1">
    <name type="scientific">Brassica napus</name>
    <name type="common">Rape</name>
    <dbReference type="NCBI Taxonomy" id="3708"/>
    <lineage>
        <taxon>Eukaryota</taxon>
        <taxon>Viridiplantae</taxon>
        <taxon>Streptophyta</taxon>
        <taxon>Embryophyta</taxon>
        <taxon>Tracheophyta</taxon>
        <taxon>Spermatophyta</taxon>
        <taxon>Magnoliopsida</taxon>
        <taxon>eudicotyledons</taxon>
        <taxon>Gunneridae</taxon>
        <taxon>Pentapetalae</taxon>
        <taxon>rosids</taxon>
        <taxon>malvids</taxon>
        <taxon>Brassicales</taxon>
        <taxon>Brassicaceae</taxon>
        <taxon>Brassiceae</taxon>
        <taxon>Brassica</taxon>
    </lineage>
</organism>
<sequence>MFLSACIGSCIVLIDYLYSCYGNANISSFCKNKNVLI</sequence>
<dbReference type="EMBL" id="HG994361">
    <property type="protein sequence ID" value="CAF2160214.1"/>
    <property type="molecule type" value="Genomic_DNA"/>
</dbReference>
<dbReference type="AlphaFoldDB" id="A0A816YIZ0"/>
<name>A0A816YIZ0_BRANA</name>